<evidence type="ECO:0000256" key="1">
    <source>
        <dbReference type="RuleBase" id="RU363082"/>
    </source>
</evidence>
<comment type="caution">
    <text evidence="2">The sequence shown here is derived from an EMBL/GenBank/DDBJ whole genome shotgun (WGS) entry which is preliminary data.</text>
</comment>
<gene>
    <name evidence="2" type="ORF">Tcan_05149</name>
</gene>
<reference evidence="2 3" key="1">
    <citation type="submission" date="2014-11" db="EMBL/GenBank/DDBJ databases">
        <title>Genetic blueprint of the zoonotic pathogen Toxocara canis.</title>
        <authorList>
            <person name="Zhu X.-Q."/>
            <person name="Korhonen P.K."/>
            <person name="Cai H."/>
            <person name="Young N.D."/>
            <person name="Nejsum P."/>
            <person name="von Samson-Himmelstjerna G."/>
            <person name="Boag P.R."/>
            <person name="Tan P."/>
            <person name="Li Q."/>
            <person name="Min J."/>
            <person name="Yang Y."/>
            <person name="Wang X."/>
            <person name="Fang X."/>
            <person name="Hall R.S."/>
            <person name="Hofmann A."/>
            <person name="Sternberg P.W."/>
            <person name="Jex A.R."/>
            <person name="Gasser R.B."/>
        </authorList>
    </citation>
    <scope>NUCLEOTIDE SEQUENCE [LARGE SCALE GENOMIC DNA]</scope>
    <source>
        <strain evidence="2">PN_DK_2014</strain>
    </source>
</reference>
<dbReference type="AlphaFoldDB" id="A0A0B2V3M4"/>
<dbReference type="InterPro" id="IPR036249">
    <property type="entry name" value="Thioredoxin-like_sf"/>
</dbReference>
<dbReference type="OrthoDB" id="429967at2759"/>
<name>A0A0B2V3M4_TOXCA</name>
<dbReference type="Gene3D" id="3.40.30.10">
    <property type="entry name" value="Glutaredoxin"/>
    <property type="match status" value="1"/>
</dbReference>
<dbReference type="OMA" id="DNNTHFE"/>
<sequence>MFVLRRAFASKSFKRLRLTLLSTDHCPLCRHFKEQLEDYLNTHAEVSGSIILEEKNINSDAQLFEEYRYDVPVLLKEDEIVLMHRFNRVSLERALKLREDC</sequence>
<dbReference type="PANTHER" id="PTHR33558:SF1">
    <property type="entry name" value="GLUTAREDOXIN-LIKE PROTEIN C5ORF63 HOMOLOG"/>
    <property type="match status" value="1"/>
</dbReference>
<evidence type="ECO:0000313" key="2">
    <source>
        <dbReference type="EMBL" id="KHN76143.1"/>
    </source>
</evidence>
<keyword evidence="3" id="KW-1185">Reference proteome</keyword>
<keyword evidence="1" id="KW-0249">Electron transport</keyword>
<dbReference type="InterPro" id="IPR008554">
    <property type="entry name" value="Glutaredoxin-like"/>
</dbReference>
<organism evidence="2 3">
    <name type="scientific">Toxocara canis</name>
    <name type="common">Canine roundworm</name>
    <dbReference type="NCBI Taxonomy" id="6265"/>
    <lineage>
        <taxon>Eukaryota</taxon>
        <taxon>Metazoa</taxon>
        <taxon>Ecdysozoa</taxon>
        <taxon>Nematoda</taxon>
        <taxon>Chromadorea</taxon>
        <taxon>Rhabditida</taxon>
        <taxon>Spirurina</taxon>
        <taxon>Ascaridomorpha</taxon>
        <taxon>Ascaridoidea</taxon>
        <taxon>Toxocaridae</taxon>
        <taxon>Toxocara</taxon>
    </lineage>
</organism>
<keyword evidence="1" id="KW-0813">Transport</keyword>
<proteinExistence type="inferred from homology"/>
<dbReference type="PANTHER" id="PTHR33558">
    <property type="entry name" value="GLUTAREDOXIN-LIKE PROTEIN C5ORF63 HOMOLOG"/>
    <property type="match status" value="1"/>
</dbReference>
<dbReference type="Pfam" id="PF05768">
    <property type="entry name" value="Glrx-like"/>
    <property type="match status" value="1"/>
</dbReference>
<dbReference type="InterPro" id="IPR052565">
    <property type="entry name" value="Glutaredoxin-like_YDR286C"/>
</dbReference>
<dbReference type="Proteomes" id="UP000031036">
    <property type="component" value="Unassembled WGS sequence"/>
</dbReference>
<accession>A0A0B2V3M4</accession>
<evidence type="ECO:0000313" key="3">
    <source>
        <dbReference type="Proteomes" id="UP000031036"/>
    </source>
</evidence>
<comment type="similarity">
    <text evidence="1">Belongs to the glutaredoxin family.</text>
</comment>
<dbReference type="SUPFAM" id="SSF52833">
    <property type="entry name" value="Thioredoxin-like"/>
    <property type="match status" value="1"/>
</dbReference>
<protein>
    <recommendedName>
        <fullName evidence="1">Glutaredoxin-like protein</fullName>
    </recommendedName>
</protein>
<dbReference type="EMBL" id="JPKZ01002567">
    <property type="protein sequence ID" value="KHN76143.1"/>
    <property type="molecule type" value="Genomic_DNA"/>
</dbReference>